<comment type="caution">
    <text evidence="1">The sequence shown here is derived from an EMBL/GenBank/DDBJ whole genome shotgun (WGS) entry which is preliminary data.</text>
</comment>
<protein>
    <submittedName>
        <fullName evidence="1">Uncharacterized protein</fullName>
    </submittedName>
</protein>
<name>X1ESF3_9ZZZZ</name>
<dbReference type="EMBL" id="BARU01010644">
    <property type="protein sequence ID" value="GAH35472.1"/>
    <property type="molecule type" value="Genomic_DNA"/>
</dbReference>
<evidence type="ECO:0000313" key="1">
    <source>
        <dbReference type="EMBL" id="GAH35472.1"/>
    </source>
</evidence>
<organism evidence="1">
    <name type="scientific">marine sediment metagenome</name>
    <dbReference type="NCBI Taxonomy" id="412755"/>
    <lineage>
        <taxon>unclassified sequences</taxon>
        <taxon>metagenomes</taxon>
        <taxon>ecological metagenomes</taxon>
    </lineage>
</organism>
<sequence>MIEKEFGFIFLEKNEIAYYMANLWRGEIAIQNMKSKKYSDESIEKFFLSLRSQIEKIWDGKTRFRLTRKSKSPDVILQKACLDSSI</sequence>
<accession>X1ESF3</accession>
<gene>
    <name evidence="1" type="ORF">S03H2_20238</name>
</gene>
<dbReference type="AlphaFoldDB" id="X1ESF3"/>
<feature type="non-terminal residue" evidence="1">
    <location>
        <position position="86"/>
    </location>
</feature>
<proteinExistence type="predicted"/>
<reference evidence="1" key="1">
    <citation type="journal article" date="2014" name="Front. Microbiol.">
        <title>High frequency of phylogenetically diverse reductive dehalogenase-homologous genes in deep subseafloor sedimentary metagenomes.</title>
        <authorList>
            <person name="Kawai M."/>
            <person name="Futagami T."/>
            <person name="Toyoda A."/>
            <person name="Takaki Y."/>
            <person name="Nishi S."/>
            <person name="Hori S."/>
            <person name="Arai W."/>
            <person name="Tsubouchi T."/>
            <person name="Morono Y."/>
            <person name="Uchiyama I."/>
            <person name="Ito T."/>
            <person name="Fujiyama A."/>
            <person name="Inagaki F."/>
            <person name="Takami H."/>
        </authorList>
    </citation>
    <scope>NUCLEOTIDE SEQUENCE</scope>
    <source>
        <strain evidence="1">Expedition CK06-06</strain>
    </source>
</reference>